<evidence type="ECO:0000313" key="3">
    <source>
        <dbReference type="Proteomes" id="UP000032568"/>
    </source>
</evidence>
<reference evidence="2 3" key="1">
    <citation type="journal article" date="2015" name="Genome Announc.">
        <title>Draft Genome Sequences of Marine Isolates of Thalassomonas viridans and Thalassomonas actiniarum.</title>
        <authorList>
            <person name="Olonade I."/>
            <person name="van Zyl L.J."/>
            <person name="Trindade M."/>
        </authorList>
    </citation>
    <scope>NUCLEOTIDE SEQUENCE [LARGE SCALE GENOMIC DNA]</scope>
    <source>
        <strain evidence="2 3">A5K-106</strain>
    </source>
</reference>
<evidence type="ECO:0000313" key="2">
    <source>
        <dbReference type="EMBL" id="WDE02241.1"/>
    </source>
</evidence>
<evidence type="ECO:0000256" key="1">
    <source>
        <dbReference type="SAM" id="SignalP"/>
    </source>
</evidence>
<protein>
    <recommendedName>
        <fullName evidence="4">Lipoprotein</fullName>
    </recommendedName>
</protein>
<organism evidence="2 3">
    <name type="scientific">Thalassomonas actiniarum</name>
    <dbReference type="NCBI Taxonomy" id="485447"/>
    <lineage>
        <taxon>Bacteria</taxon>
        <taxon>Pseudomonadati</taxon>
        <taxon>Pseudomonadota</taxon>
        <taxon>Gammaproteobacteria</taxon>
        <taxon>Alteromonadales</taxon>
        <taxon>Colwelliaceae</taxon>
        <taxon>Thalassomonas</taxon>
    </lineage>
</organism>
<dbReference type="AlphaFoldDB" id="A0AAE9YW22"/>
<dbReference type="KEGG" id="tact:SG35_031285"/>
<dbReference type="Proteomes" id="UP000032568">
    <property type="component" value="Chromosome pTact"/>
</dbReference>
<dbReference type="Pfam" id="PF03923">
    <property type="entry name" value="Lipoprotein_16"/>
    <property type="match status" value="1"/>
</dbReference>
<keyword evidence="1" id="KW-0732">Signal</keyword>
<evidence type="ECO:0008006" key="4">
    <source>
        <dbReference type="Google" id="ProtNLM"/>
    </source>
</evidence>
<feature type="chain" id="PRO_5041954643" description="Lipoprotein" evidence="1">
    <location>
        <begin position="22"/>
        <end position="187"/>
    </location>
</feature>
<dbReference type="InterPro" id="IPR005619">
    <property type="entry name" value="Uncharacterised_YajG"/>
</dbReference>
<gene>
    <name evidence="2" type="ORF">SG35_031285</name>
</gene>
<sequence>MMKKISLVSVILLLPLINGCAQSVQSLPILATLNPVTASALVRGEIQLEVKDGRPASPVSDDPLAIESIETNDLQDKLKLMLESQLSHRGIRVANGDDDSVLVVTVESIAHRSSDDLWQGYTYTQVKLSAVATTAEGRYQNNYQVNYSQPFHALSDNDDKKYLVSTAIFQASQKVLQDTKLLRFLMK</sequence>
<name>A0AAE9YW22_9GAMM</name>
<dbReference type="RefSeq" id="WP_044831089.1">
    <property type="nucleotide sequence ID" value="NZ_CP059736.1"/>
</dbReference>
<feature type="signal peptide" evidence="1">
    <location>
        <begin position="1"/>
        <end position="21"/>
    </location>
</feature>
<accession>A0AAE9YW22</accession>
<keyword evidence="3" id="KW-1185">Reference proteome</keyword>
<dbReference type="EMBL" id="CP059736">
    <property type="protein sequence ID" value="WDE02241.1"/>
    <property type="molecule type" value="Genomic_DNA"/>
</dbReference>
<proteinExistence type="predicted"/>
<reference evidence="2 3" key="2">
    <citation type="journal article" date="2022" name="Mar. Drugs">
        <title>Bioassay-Guided Fractionation Leads to the Detection of Cholic Acid Generated by the Rare Thalassomonas sp.</title>
        <authorList>
            <person name="Pheiffer F."/>
            <person name="Schneider Y.K."/>
            <person name="Hansen E.H."/>
            <person name="Andersen J.H."/>
            <person name="Isaksson J."/>
            <person name="Busche T."/>
            <person name="R C."/>
            <person name="Kalinowski J."/>
            <person name="Zyl L.V."/>
            <person name="Trindade M."/>
        </authorList>
    </citation>
    <scope>NUCLEOTIDE SEQUENCE [LARGE SCALE GENOMIC DNA]</scope>
    <source>
        <strain evidence="2 3">A5K-106</strain>
    </source>
</reference>